<dbReference type="InterPro" id="IPR026960">
    <property type="entry name" value="RVT-Znf"/>
</dbReference>
<name>A0AAD9ZSK0_9ROSI</name>
<evidence type="ECO:0000313" key="3">
    <source>
        <dbReference type="Proteomes" id="UP001281410"/>
    </source>
</evidence>
<dbReference type="Pfam" id="PF13966">
    <property type="entry name" value="zf-RVT"/>
    <property type="match status" value="1"/>
</dbReference>
<accession>A0AAD9ZSK0</accession>
<proteinExistence type="predicted"/>
<reference evidence="2" key="1">
    <citation type="journal article" date="2023" name="Plant J.">
        <title>Genome sequences and population genomics provide insights into the demographic history, inbreeding, and mutation load of two 'living fossil' tree species of Dipteronia.</title>
        <authorList>
            <person name="Feng Y."/>
            <person name="Comes H.P."/>
            <person name="Chen J."/>
            <person name="Zhu S."/>
            <person name="Lu R."/>
            <person name="Zhang X."/>
            <person name="Li P."/>
            <person name="Qiu J."/>
            <person name="Olsen K.M."/>
            <person name="Qiu Y."/>
        </authorList>
    </citation>
    <scope>NUCLEOTIDE SEQUENCE</scope>
    <source>
        <strain evidence="2">NBL</strain>
    </source>
</reference>
<organism evidence="2 3">
    <name type="scientific">Dipteronia sinensis</name>
    <dbReference type="NCBI Taxonomy" id="43782"/>
    <lineage>
        <taxon>Eukaryota</taxon>
        <taxon>Viridiplantae</taxon>
        <taxon>Streptophyta</taxon>
        <taxon>Embryophyta</taxon>
        <taxon>Tracheophyta</taxon>
        <taxon>Spermatophyta</taxon>
        <taxon>Magnoliopsida</taxon>
        <taxon>eudicotyledons</taxon>
        <taxon>Gunneridae</taxon>
        <taxon>Pentapetalae</taxon>
        <taxon>rosids</taxon>
        <taxon>malvids</taxon>
        <taxon>Sapindales</taxon>
        <taxon>Sapindaceae</taxon>
        <taxon>Hippocastanoideae</taxon>
        <taxon>Acereae</taxon>
        <taxon>Dipteronia</taxon>
    </lineage>
</organism>
<dbReference type="EMBL" id="JANJYJ010000009">
    <property type="protein sequence ID" value="KAK3189247.1"/>
    <property type="molecule type" value="Genomic_DNA"/>
</dbReference>
<comment type="caution">
    <text evidence="2">The sequence shown here is derived from an EMBL/GenBank/DDBJ whole genome shotgun (WGS) entry which is preliminary data.</text>
</comment>
<dbReference type="Proteomes" id="UP001281410">
    <property type="component" value="Unassembled WGS sequence"/>
</dbReference>
<evidence type="ECO:0000313" key="2">
    <source>
        <dbReference type="EMBL" id="KAK3189247.1"/>
    </source>
</evidence>
<sequence>MVEKLWMLKLPLNIKIFIRRACYDWIPTLESLAQRNIVVDDKCPICKRASETTLYALRDCKIFRYAHFDWLHRTVVGGRLFSNFFDLIRDCLTRMSTNELELFCVSSWRIWCSRNSIIHDNVHRCNLDVGCWSRNYITQLQTMAIYRGFIFSRDCGLTLCILESDAETVVKRITDGCSMDANSVAILASIASLLDRSVVNNIPKKANRATFGLAKNAMSINEDLYWLKDFPGCIRSLVEAKKLI</sequence>
<feature type="domain" description="Reverse transcriptase zinc-binding" evidence="1">
    <location>
        <begin position="3"/>
        <end position="63"/>
    </location>
</feature>
<protein>
    <recommendedName>
        <fullName evidence="1">Reverse transcriptase zinc-binding domain-containing protein</fullName>
    </recommendedName>
</protein>
<gene>
    <name evidence="2" type="ORF">Dsin_028808</name>
</gene>
<dbReference type="AlphaFoldDB" id="A0AAD9ZSK0"/>
<evidence type="ECO:0000259" key="1">
    <source>
        <dbReference type="Pfam" id="PF13966"/>
    </source>
</evidence>
<keyword evidence="3" id="KW-1185">Reference proteome</keyword>